<name>A0ABV7ZQC7_9CORY</name>
<reference evidence="2" key="1">
    <citation type="journal article" date="2019" name="Int. J. Syst. Evol. Microbiol.">
        <title>The Global Catalogue of Microorganisms (GCM) 10K type strain sequencing project: providing services to taxonomists for standard genome sequencing and annotation.</title>
        <authorList>
            <consortium name="The Broad Institute Genomics Platform"/>
            <consortium name="The Broad Institute Genome Sequencing Center for Infectious Disease"/>
            <person name="Wu L."/>
            <person name="Ma J."/>
        </authorList>
    </citation>
    <scope>NUCLEOTIDE SEQUENCE [LARGE SCALE GENOMIC DNA]</scope>
    <source>
        <strain evidence="2">CCUG 53252</strain>
    </source>
</reference>
<dbReference type="RefSeq" id="WP_290289262.1">
    <property type="nucleotide sequence ID" value="NZ_CP047211.1"/>
</dbReference>
<dbReference type="EMBL" id="JBHRZN010000002">
    <property type="protein sequence ID" value="MFC3849973.1"/>
    <property type="molecule type" value="Genomic_DNA"/>
</dbReference>
<proteinExistence type="predicted"/>
<keyword evidence="2" id="KW-1185">Reference proteome</keyword>
<evidence type="ECO:0000313" key="1">
    <source>
        <dbReference type="EMBL" id="MFC3849973.1"/>
    </source>
</evidence>
<protein>
    <recommendedName>
        <fullName evidence="3">Lipoprotein</fullName>
    </recommendedName>
</protein>
<gene>
    <name evidence="1" type="ORF">ACFORJ_07315</name>
</gene>
<dbReference type="Proteomes" id="UP001595751">
    <property type="component" value="Unassembled WGS sequence"/>
</dbReference>
<evidence type="ECO:0008006" key="3">
    <source>
        <dbReference type="Google" id="ProtNLM"/>
    </source>
</evidence>
<dbReference type="PROSITE" id="PS51257">
    <property type="entry name" value="PROKAR_LIPOPROTEIN"/>
    <property type="match status" value="1"/>
</dbReference>
<accession>A0ABV7ZQC7</accession>
<comment type="caution">
    <text evidence="1">The sequence shown here is derived from an EMBL/GenBank/DDBJ whole genome shotgun (WGS) entry which is preliminary data.</text>
</comment>
<evidence type="ECO:0000313" key="2">
    <source>
        <dbReference type="Proteomes" id="UP001595751"/>
    </source>
</evidence>
<sequence>MRIGRSRAGFRRGFAAAGVAAALALTGCGYDPSTAGEQEPPTGSAPSVGDVDVAKQRAAHLVADAGQLLRATEHVQGDGAVPGDVKDLAGQVRGLLEMQTGRLDSDGGASMLTDGELQSVLGVSGQQAGDAYVAMLRTHVPRLKSGWEGLVEAGDPDVAGVARDSVERLGALEAKLAELPGN</sequence>
<organism evidence="1 2">
    <name type="scientific">Corynebacterium hansenii</name>
    <dbReference type="NCBI Taxonomy" id="394964"/>
    <lineage>
        <taxon>Bacteria</taxon>
        <taxon>Bacillati</taxon>
        <taxon>Actinomycetota</taxon>
        <taxon>Actinomycetes</taxon>
        <taxon>Mycobacteriales</taxon>
        <taxon>Corynebacteriaceae</taxon>
        <taxon>Corynebacterium</taxon>
    </lineage>
</organism>